<feature type="coiled-coil region" evidence="1">
    <location>
        <begin position="222"/>
        <end position="249"/>
    </location>
</feature>
<keyword evidence="1" id="KW-0175">Coiled coil</keyword>
<proteinExistence type="predicted"/>
<dbReference type="InterPro" id="IPR008490">
    <property type="entry name" value="Transposase_InsH_N"/>
</dbReference>
<feature type="domain" description="Transposase InsH N-terminal" evidence="3">
    <location>
        <begin position="19"/>
        <end position="110"/>
    </location>
</feature>
<dbReference type="EMBL" id="LR746496">
    <property type="protein sequence ID" value="CAA7601321.1"/>
    <property type="molecule type" value="Genomic_DNA"/>
</dbReference>
<dbReference type="EMBL" id="CDGJ01000057">
    <property type="protein sequence ID" value="CEJ07474.1"/>
    <property type="molecule type" value="Genomic_DNA"/>
</dbReference>
<name>A0A8S0WY71_9FIRM</name>
<protein>
    <submittedName>
        <fullName evidence="4">Transposase, IS4-like</fullName>
    </submittedName>
    <submittedName>
        <fullName evidence="5">Transposase, IS5</fullName>
    </submittedName>
</protein>
<dbReference type="AlphaFoldDB" id="A0A8S0WY71"/>
<dbReference type="PANTHER" id="PTHR33803:SF3">
    <property type="entry name" value="BLL1974 PROTEIN"/>
    <property type="match status" value="1"/>
</dbReference>
<dbReference type="RefSeq" id="WP_240984871.1">
    <property type="nucleotide sequence ID" value="NZ_CDGJ01000057.1"/>
</dbReference>
<sequence length="454" mass="52399">MLKLRQDQMTIWDCVLPKELLNLNEELASIDKILDDEVFMKPFLKHWNVRIGRPTVPVETYLRMMYLKTRYKFGYHTLVDEVRDSFQWRRFCRISIDEKVPDHSTLVKLTQKYGEKIVQELNQALITKVTQEKVIRSRKLRVDTTVVESNIHYPTDSHLLADAIKVITRKAKKIQKALGEAGPTVMDRSRSAKKRILAIGKLLKRRSGQAVESVREITEELVDKSIQTVLEAKEMLNHAEENLKEKLDKSVKRQIQKLDTIVQTAEKVIRQSRKVNRGETHIPNRVVSLHDPDARPIQKGKLGVKTEFGFKLEITENEDRMVTDYKVHKGNPNDETLLEDAIKRHIKLTGTVPHSVATDRGFTSRDNEKALTSLGVKRVSMPKRGKKSKERAELEKNRWFKNLQRWRAGGEGTISVLKRKYGLDKSLSRGHQGVSTWVGFGILTYNLRRVAAIK</sequence>
<organism evidence="4">
    <name type="scientific">Acididesulfobacillus acetoxydans</name>
    <dbReference type="NCBI Taxonomy" id="1561005"/>
    <lineage>
        <taxon>Bacteria</taxon>
        <taxon>Bacillati</taxon>
        <taxon>Bacillota</taxon>
        <taxon>Clostridia</taxon>
        <taxon>Eubacteriales</taxon>
        <taxon>Peptococcaceae</taxon>
        <taxon>Acididesulfobacillus</taxon>
    </lineage>
</organism>
<reference evidence="4" key="2">
    <citation type="submission" date="2020-01" db="EMBL/GenBank/DDBJ databases">
        <authorList>
            <person name="Hornung B."/>
        </authorList>
    </citation>
    <scope>NUCLEOTIDE SEQUENCE</scope>
    <source>
        <strain evidence="4">PacBioINE</strain>
    </source>
</reference>
<evidence type="ECO:0000313" key="4">
    <source>
        <dbReference type="EMBL" id="CAA7601321.1"/>
    </source>
</evidence>
<evidence type="ECO:0000313" key="5">
    <source>
        <dbReference type="EMBL" id="CEJ07474.1"/>
    </source>
</evidence>
<gene>
    <name evidence="5" type="ORF">DEACI_1940</name>
    <name evidence="4" type="ORF">DEACI_1987</name>
</gene>
<evidence type="ECO:0000256" key="1">
    <source>
        <dbReference type="SAM" id="Coils"/>
    </source>
</evidence>
<evidence type="ECO:0000259" key="3">
    <source>
        <dbReference type="Pfam" id="PF05598"/>
    </source>
</evidence>
<evidence type="ECO:0000313" key="6">
    <source>
        <dbReference type="Proteomes" id="UP001071230"/>
    </source>
</evidence>
<accession>A0A8S0WY71</accession>
<reference evidence="5" key="1">
    <citation type="submission" date="2014-11" db="EMBL/GenBank/DDBJ databases">
        <authorList>
            <person name="Hornung B.V."/>
        </authorList>
    </citation>
    <scope>NUCLEOTIDE SEQUENCE</scope>
    <source>
        <strain evidence="5">INE</strain>
    </source>
</reference>
<dbReference type="NCBIfam" id="NF033593">
    <property type="entry name" value="transpos_ISNCY_1"/>
    <property type="match status" value="1"/>
</dbReference>
<dbReference type="PANTHER" id="PTHR33803">
    <property type="entry name" value="IS1478 TRANSPOSASE"/>
    <property type="match status" value="1"/>
</dbReference>
<dbReference type="GO" id="GO:0003677">
    <property type="term" value="F:DNA binding"/>
    <property type="evidence" value="ECO:0007669"/>
    <property type="project" value="InterPro"/>
</dbReference>
<feature type="domain" description="Transposase IS4-like" evidence="2">
    <location>
        <begin position="299"/>
        <end position="447"/>
    </location>
</feature>
<keyword evidence="6" id="KW-1185">Reference proteome</keyword>
<dbReference type="GO" id="GO:0004803">
    <property type="term" value="F:transposase activity"/>
    <property type="evidence" value="ECO:0007669"/>
    <property type="project" value="InterPro"/>
</dbReference>
<dbReference type="Pfam" id="PF01609">
    <property type="entry name" value="DDE_Tnp_1"/>
    <property type="match status" value="1"/>
</dbReference>
<dbReference type="GO" id="GO:0006313">
    <property type="term" value="P:DNA transposition"/>
    <property type="evidence" value="ECO:0007669"/>
    <property type="project" value="InterPro"/>
</dbReference>
<dbReference type="InterPro" id="IPR002559">
    <property type="entry name" value="Transposase_11"/>
</dbReference>
<evidence type="ECO:0000259" key="2">
    <source>
        <dbReference type="Pfam" id="PF01609"/>
    </source>
</evidence>
<dbReference type="Proteomes" id="UP000836597">
    <property type="component" value="Chromosome"/>
</dbReference>
<dbReference type="Proteomes" id="UP001071230">
    <property type="component" value="Unassembled WGS sequence"/>
</dbReference>
<dbReference type="KEGG" id="aacx:DEACI_1987"/>
<dbReference type="Pfam" id="PF05598">
    <property type="entry name" value="DUF772"/>
    <property type="match status" value="1"/>
</dbReference>